<dbReference type="NCBIfam" id="TIGR02983">
    <property type="entry name" value="SigE-fam_strep"/>
    <property type="match status" value="1"/>
</dbReference>
<keyword evidence="3" id="KW-0731">Sigma factor</keyword>
<keyword evidence="4" id="KW-0238">DNA-binding</keyword>
<accession>A0A8J3ZRI1</accession>
<feature type="domain" description="RNA polymerase sigma-70 region 2" evidence="6">
    <location>
        <begin position="19"/>
        <end position="77"/>
    </location>
</feature>
<dbReference type="InterPro" id="IPR039425">
    <property type="entry name" value="RNA_pol_sigma-70-like"/>
</dbReference>
<dbReference type="GO" id="GO:0016987">
    <property type="term" value="F:sigma factor activity"/>
    <property type="evidence" value="ECO:0007669"/>
    <property type="project" value="UniProtKB-KW"/>
</dbReference>
<proteinExistence type="inferred from homology"/>
<dbReference type="InterPro" id="IPR013324">
    <property type="entry name" value="RNA_pol_sigma_r3/r4-like"/>
</dbReference>
<dbReference type="Pfam" id="PF04542">
    <property type="entry name" value="Sigma70_r2"/>
    <property type="match status" value="1"/>
</dbReference>
<dbReference type="Gene3D" id="1.10.10.10">
    <property type="entry name" value="Winged helix-like DNA-binding domain superfamily/Winged helix DNA-binding domain"/>
    <property type="match status" value="1"/>
</dbReference>
<evidence type="ECO:0000256" key="3">
    <source>
        <dbReference type="ARBA" id="ARBA00023082"/>
    </source>
</evidence>
<dbReference type="InterPro" id="IPR013325">
    <property type="entry name" value="RNA_pol_sigma_r2"/>
</dbReference>
<dbReference type="InterPro" id="IPR036388">
    <property type="entry name" value="WH-like_DNA-bd_sf"/>
</dbReference>
<keyword evidence="5" id="KW-0804">Transcription</keyword>
<sequence length="167" mass="18845">MRALSKRPEFDAFVANRWPRLLRVAYLLTGDWAGAEDLVQTALVKAWFAWRRIGGDPEPYVRRIVVTTFVSHRRRRWIGEVPVGTVPDVMGADAAAGHADRDLLWRALLRLPAKQRAVLVLRYFEDLSEEQIAATLGVRAGTVKSQASKALARLRLDESLVDNTGRR</sequence>
<dbReference type="Gene3D" id="1.10.1740.10">
    <property type="match status" value="1"/>
</dbReference>
<feature type="domain" description="RNA polymerase sigma factor 70 region 4 type 2" evidence="7">
    <location>
        <begin position="102"/>
        <end position="154"/>
    </location>
</feature>
<evidence type="ECO:0000256" key="5">
    <source>
        <dbReference type="ARBA" id="ARBA00023163"/>
    </source>
</evidence>
<dbReference type="AlphaFoldDB" id="A0A8J3ZRI1"/>
<dbReference type="CDD" id="cd06171">
    <property type="entry name" value="Sigma70_r4"/>
    <property type="match status" value="1"/>
</dbReference>
<comment type="similarity">
    <text evidence="1">Belongs to the sigma-70 factor family. ECF subfamily.</text>
</comment>
<dbReference type="NCBIfam" id="TIGR02937">
    <property type="entry name" value="sigma70-ECF"/>
    <property type="match status" value="1"/>
</dbReference>
<dbReference type="Pfam" id="PF08281">
    <property type="entry name" value="Sigma70_r4_2"/>
    <property type="match status" value="1"/>
</dbReference>
<gene>
    <name evidence="8" type="ORF">Voc01_037840</name>
</gene>
<reference evidence="8" key="1">
    <citation type="submission" date="2021-01" db="EMBL/GenBank/DDBJ databases">
        <title>Whole genome shotgun sequence of Virgisporangium ochraceum NBRC 16418.</title>
        <authorList>
            <person name="Komaki H."/>
            <person name="Tamura T."/>
        </authorList>
    </citation>
    <scope>NUCLEOTIDE SEQUENCE</scope>
    <source>
        <strain evidence="8">NBRC 16418</strain>
    </source>
</reference>
<evidence type="ECO:0000256" key="1">
    <source>
        <dbReference type="ARBA" id="ARBA00010641"/>
    </source>
</evidence>
<dbReference type="GO" id="GO:0006352">
    <property type="term" value="P:DNA-templated transcription initiation"/>
    <property type="evidence" value="ECO:0007669"/>
    <property type="project" value="InterPro"/>
</dbReference>
<dbReference type="GO" id="GO:0003677">
    <property type="term" value="F:DNA binding"/>
    <property type="evidence" value="ECO:0007669"/>
    <property type="project" value="UniProtKB-KW"/>
</dbReference>
<dbReference type="SUPFAM" id="SSF88659">
    <property type="entry name" value="Sigma3 and sigma4 domains of RNA polymerase sigma factors"/>
    <property type="match status" value="1"/>
</dbReference>
<dbReference type="PANTHER" id="PTHR43133">
    <property type="entry name" value="RNA POLYMERASE ECF-TYPE SIGMA FACTO"/>
    <property type="match status" value="1"/>
</dbReference>
<organism evidence="8 9">
    <name type="scientific">Virgisporangium ochraceum</name>
    <dbReference type="NCBI Taxonomy" id="65505"/>
    <lineage>
        <taxon>Bacteria</taxon>
        <taxon>Bacillati</taxon>
        <taxon>Actinomycetota</taxon>
        <taxon>Actinomycetes</taxon>
        <taxon>Micromonosporales</taxon>
        <taxon>Micromonosporaceae</taxon>
        <taxon>Virgisporangium</taxon>
    </lineage>
</organism>
<dbReference type="EMBL" id="BOPH01000050">
    <property type="protein sequence ID" value="GIJ68867.1"/>
    <property type="molecule type" value="Genomic_DNA"/>
</dbReference>
<evidence type="ECO:0000256" key="2">
    <source>
        <dbReference type="ARBA" id="ARBA00023015"/>
    </source>
</evidence>
<evidence type="ECO:0000256" key="4">
    <source>
        <dbReference type="ARBA" id="ARBA00023125"/>
    </source>
</evidence>
<keyword evidence="2" id="KW-0805">Transcription regulation</keyword>
<dbReference type="RefSeq" id="WP_203928808.1">
    <property type="nucleotide sequence ID" value="NZ_BOPH01000050.1"/>
</dbReference>
<dbReference type="InterPro" id="IPR014284">
    <property type="entry name" value="RNA_pol_sigma-70_dom"/>
</dbReference>
<dbReference type="InterPro" id="IPR013249">
    <property type="entry name" value="RNA_pol_sigma70_r4_t2"/>
</dbReference>
<evidence type="ECO:0000259" key="7">
    <source>
        <dbReference type="Pfam" id="PF08281"/>
    </source>
</evidence>
<name>A0A8J3ZRI1_9ACTN</name>
<dbReference type="InterPro" id="IPR007627">
    <property type="entry name" value="RNA_pol_sigma70_r2"/>
</dbReference>
<dbReference type="PANTHER" id="PTHR43133:SF50">
    <property type="entry name" value="ECF RNA POLYMERASE SIGMA FACTOR SIGM"/>
    <property type="match status" value="1"/>
</dbReference>
<comment type="caution">
    <text evidence="8">The sequence shown here is derived from an EMBL/GenBank/DDBJ whole genome shotgun (WGS) entry which is preliminary data.</text>
</comment>
<dbReference type="Proteomes" id="UP000635606">
    <property type="component" value="Unassembled WGS sequence"/>
</dbReference>
<dbReference type="InterPro" id="IPR014325">
    <property type="entry name" value="RNA_pol_sigma-E_actinobac"/>
</dbReference>
<evidence type="ECO:0000259" key="6">
    <source>
        <dbReference type="Pfam" id="PF04542"/>
    </source>
</evidence>
<evidence type="ECO:0000313" key="8">
    <source>
        <dbReference type="EMBL" id="GIJ68867.1"/>
    </source>
</evidence>
<keyword evidence="9" id="KW-1185">Reference proteome</keyword>
<protein>
    <submittedName>
        <fullName evidence="8">RNA polymerase sigma factor</fullName>
    </submittedName>
</protein>
<dbReference type="SUPFAM" id="SSF88946">
    <property type="entry name" value="Sigma2 domain of RNA polymerase sigma factors"/>
    <property type="match status" value="1"/>
</dbReference>
<evidence type="ECO:0000313" key="9">
    <source>
        <dbReference type="Proteomes" id="UP000635606"/>
    </source>
</evidence>